<dbReference type="GO" id="GO:0045259">
    <property type="term" value="C:proton-transporting ATP synthase complex"/>
    <property type="evidence" value="ECO:0007669"/>
    <property type="project" value="UniProtKB-KW"/>
</dbReference>
<comment type="function">
    <text evidence="1 10">Produces ATP from ADP in the presence of a proton gradient across the membrane. The gamma chain is believed to be important in regulating ATPase activity and the flow of protons through the CF(0) complex.</text>
</comment>
<evidence type="ECO:0000256" key="8">
    <source>
        <dbReference type="ARBA" id="ARBA00023196"/>
    </source>
</evidence>
<accession>A0A8A7KG72</accession>
<sequence length="288" mass="32767">MQSMRDIKRRINSVKNTQKITKAMKMVAAAKLRRAQEKAEKARPFFGKTREIITDLVLYTSDATEHPLIAKRNGNRHLYIVINSDRGLCGSYNARVVDKARESFEGEEEVSLIVIGRNARDFFRKRDYNILSEYINIDDYPDYWFSKKISDEIISLFKEDIVDRISLVYTHFNSAISQLVKVIPLLPLTGLMELDEADHAGQQPDYIYEPSPDEVFDVLLPKYINNILYSALLEAKASEFGARMTAMDSATDNAGELIDNLTLLYNRARQAAITTELTEIVSGAEALK</sequence>
<dbReference type="PANTHER" id="PTHR11693:SF22">
    <property type="entry name" value="ATP SYNTHASE SUBUNIT GAMMA, MITOCHONDRIAL"/>
    <property type="match status" value="1"/>
</dbReference>
<organism evidence="11 12">
    <name type="scientific">Iocasia fonsfrigidae</name>
    <dbReference type="NCBI Taxonomy" id="2682810"/>
    <lineage>
        <taxon>Bacteria</taxon>
        <taxon>Bacillati</taxon>
        <taxon>Bacillota</taxon>
        <taxon>Clostridia</taxon>
        <taxon>Halanaerobiales</taxon>
        <taxon>Halanaerobiaceae</taxon>
        <taxon>Iocasia</taxon>
    </lineage>
</organism>
<dbReference type="SUPFAM" id="SSF52943">
    <property type="entry name" value="ATP synthase (F1-ATPase), gamma subunit"/>
    <property type="match status" value="1"/>
</dbReference>
<keyword evidence="9 10" id="KW-0066">ATP synthesis</keyword>
<keyword evidence="6 10" id="KW-0406">Ion transport</keyword>
<keyword evidence="10" id="KW-1003">Cell membrane</keyword>
<evidence type="ECO:0000256" key="4">
    <source>
        <dbReference type="ARBA" id="ARBA00022448"/>
    </source>
</evidence>
<comment type="similarity">
    <text evidence="3 10">Belongs to the ATPase gamma chain family.</text>
</comment>
<dbReference type="GO" id="GO:0005886">
    <property type="term" value="C:plasma membrane"/>
    <property type="evidence" value="ECO:0007669"/>
    <property type="project" value="UniProtKB-SubCell"/>
</dbReference>
<evidence type="ECO:0000256" key="9">
    <source>
        <dbReference type="ARBA" id="ARBA00023310"/>
    </source>
</evidence>
<dbReference type="InterPro" id="IPR023632">
    <property type="entry name" value="ATP_synth_F1_gsu_CS"/>
</dbReference>
<comment type="subunit">
    <text evidence="10">F-type ATPases have 2 components, CF(1) - the catalytic core - and CF(0) - the membrane proton channel. CF(1) has five subunits: alpha(3), beta(3), gamma(1), delta(1), epsilon(1). CF(0) has three main subunits: a, b and c.</text>
</comment>
<dbReference type="InterPro" id="IPR035968">
    <property type="entry name" value="ATP_synth_F1_ATPase_gsu"/>
</dbReference>
<dbReference type="GO" id="GO:0005524">
    <property type="term" value="F:ATP binding"/>
    <property type="evidence" value="ECO:0007669"/>
    <property type="project" value="UniProtKB-UniRule"/>
</dbReference>
<evidence type="ECO:0000256" key="1">
    <source>
        <dbReference type="ARBA" id="ARBA00003456"/>
    </source>
</evidence>
<gene>
    <name evidence="10 11" type="primary">atpG</name>
    <name evidence="11" type="ORF">GM661_02220</name>
</gene>
<dbReference type="PRINTS" id="PR00126">
    <property type="entry name" value="ATPASEGAMMA"/>
</dbReference>
<keyword evidence="5 10" id="KW-0375">Hydrogen ion transport</keyword>
<protein>
    <recommendedName>
        <fullName evidence="10">ATP synthase gamma chain</fullName>
    </recommendedName>
    <alternativeName>
        <fullName evidence="10">ATP synthase F1 sector gamma subunit</fullName>
    </alternativeName>
    <alternativeName>
        <fullName evidence="10">F-ATPase gamma subunit</fullName>
    </alternativeName>
</protein>
<dbReference type="Gene3D" id="3.40.1380.10">
    <property type="match status" value="1"/>
</dbReference>
<dbReference type="RefSeq" id="WP_230868552.1">
    <property type="nucleotide sequence ID" value="NZ_CP046640.1"/>
</dbReference>
<dbReference type="AlphaFoldDB" id="A0A8A7KG72"/>
<keyword evidence="7 10" id="KW-0472">Membrane</keyword>
<keyword evidence="8 10" id="KW-0139">CF(1)</keyword>
<dbReference type="Gene3D" id="1.10.287.80">
    <property type="entry name" value="ATP synthase, gamma subunit, helix hairpin domain"/>
    <property type="match status" value="1"/>
</dbReference>
<dbReference type="NCBIfam" id="TIGR01146">
    <property type="entry name" value="ATPsyn_F1gamma"/>
    <property type="match status" value="1"/>
</dbReference>
<keyword evidence="4 10" id="KW-0813">Transport</keyword>
<name>A0A8A7KG72_9FIRM</name>
<dbReference type="GO" id="GO:0046933">
    <property type="term" value="F:proton-transporting ATP synthase activity, rotational mechanism"/>
    <property type="evidence" value="ECO:0007669"/>
    <property type="project" value="UniProtKB-UniRule"/>
</dbReference>
<dbReference type="CDD" id="cd12151">
    <property type="entry name" value="F1-ATPase_gamma"/>
    <property type="match status" value="1"/>
</dbReference>
<dbReference type="Pfam" id="PF00231">
    <property type="entry name" value="ATP-synt"/>
    <property type="match status" value="1"/>
</dbReference>
<reference evidence="11" key="1">
    <citation type="submission" date="2019-12" db="EMBL/GenBank/DDBJ databases">
        <authorList>
            <person name="zhang j."/>
            <person name="sun C.M."/>
        </authorList>
    </citation>
    <scope>NUCLEOTIDE SEQUENCE</scope>
    <source>
        <strain evidence="11">NS-1</strain>
    </source>
</reference>
<dbReference type="InterPro" id="IPR000131">
    <property type="entry name" value="ATP_synth_F1_gsu"/>
</dbReference>
<dbReference type="PROSITE" id="PS00153">
    <property type="entry name" value="ATPASE_GAMMA"/>
    <property type="match status" value="1"/>
</dbReference>
<evidence type="ECO:0000256" key="3">
    <source>
        <dbReference type="ARBA" id="ARBA00007681"/>
    </source>
</evidence>
<comment type="subcellular location">
    <subcellularLocation>
        <location evidence="10">Cell membrane</location>
        <topology evidence="10">Peripheral membrane protein</topology>
    </subcellularLocation>
    <subcellularLocation>
        <location evidence="2">Membrane</location>
        <topology evidence="2">Peripheral membrane protein</topology>
    </subcellularLocation>
</comment>
<dbReference type="HAMAP" id="MF_00815">
    <property type="entry name" value="ATP_synth_gamma_bact"/>
    <property type="match status" value="1"/>
</dbReference>
<evidence type="ECO:0000256" key="2">
    <source>
        <dbReference type="ARBA" id="ARBA00004170"/>
    </source>
</evidence>
<evidence type="ECO:0000313" key="11">
    <source>
        <dbReference type="EMBL" id="QTL96872.1"/>
    </source>
</evidence>
<keyword evidence="12" id="KW-1185">Reference proteome</keyword>
<evidence type="ECO:0000313" key="12">
    <source>
        <dbReference type="Proteomes" id="UP000665020"/>
    </source>
</evidence>
<evidence type="ECO:0000256" key="10">
    <source>
        <dbReference type="HAMAP-Rule" id="MF_00815"/>
    </source>
</evidence>
<dbReference type="KEGG" id="ifn:GM661_02220"/>
<evidence type="ECO:0000256" key="6">
    <source>
        <dbReference type="ARBA" id="ARBA00023065"/>
    </source>
</evidence>
<dbReference type="GO" id="GO:0042777">
    <property type="term" value="P:proton motive force-driven plasma membrane ATP synthesis"/>
    <property type="evidence" value="ECO:0007669"/>
    <property type="project" value="UniProtKB-UniRule"/>
</dbReference>
<dbReference type="FunFam" id="1.10.287.80:FF:000001">
    <property type="entry name" value="ATP synthase gamma chain"/>
    <property type="match status" value="1"/>
</dbReference>
<dbReference type="Proteomes" id="UP000665020">
    <property type="component" value="Chromosome"/>
</dbReference>
<dbReference type="EMBL" id="CP046640">
    <property type="protein sequence ID" value="QTL96872.1"/>
    <property type="molecule type" value="Genomic_DNA"/>
</dbReference>
<proteinExistence type="inferred from homology"/>
<evidence type="ECO:0000256" key="5">
    <source>
        <dbReference type="ARBA" id="ARBA00022781"/>
    </source>
</evidence>
<evidence type="ECO:0000256" key="7">
    <source>
        <dbReference type="ARBA" id="ARBA00023136"/>
    </source>
</evidence>
<dbReference type="PANTHER" id="PTHR11693">
    <property type="entry name" value="ATP SYNTHASE GAMMA CHAIN"/>
    <property type="match status" value="1"/>
</dbReference>